<dbReference type="Proteomes" id="UP000828390">
    <property type="component" value="Unassembled WGS sequence"/>
</dbReference>
<gene>
    <name evidence="1" type="ORF">DPMN_000130</name>
</gene>
<comment type="caution">
    <text evidence="1">The sequence shown here is derived from an EMBL/GenBank/DDBJ whole genome shotgun (WGS) entry which is preliminary data.</text>
</comment>
<dbReference type="EMBL" id="JAIWYP010000001">
    <property type="protein sequence ID" value="KAH3876291.1"/>
    <property type="molecule type" value="Genomic_DNA"/>
</dbReference>
<proteinExistence type="predicted"/>
<name>A0A9D4MHF4_DREPO</name>
<protein>
    <submittedName>
        <fullName evidence="1">Uncharacterized protein</fullName>
    </submittedName>
</protein>
<keyword evidence="2" id="KW-1185">Reference proteome</keyword>
<evidence type="ECO:0000313" key="2">
    <source>
        <dbReference type="Proteomes" id="UP000828390"/>
    </source>
</evidence>
<organism evidence="1 2">
    <name type="scientific">Dreissena polymorpha</name>
    <name type="common">Zebra mussel</name>
    <name type="synonym">Mytilus polymorpha</name>
    <dbReference type="NCBI Taxonomy" id="45954"/>
    <lineage>
        <taxon>Eukaryota</taxon>
        <taxon>Metazoa</taxon>
        <taxon>Spiralia</taxon>
        <taxon>Lophotrochozoa</taxon>
        <taxon>Mollusca</taxon>
        <taxon>Bivalvia</taxon>
        <taxon>Autobranchia</taxon>
        <taxon>Heteroconchia</taxon>
        <taxon>Euheterodonta</taxon>
        <taxon>Imparidentia</taxon>
        <taxon>Neoheterodontei</taxon>
        <taxon>Myida</taxon>
        <taxon>Dreissenoidea</taxon>
        <taxon>Dreissenidae</taxon>
        <taxon>Dreissena</taxon>
    </lineage>
</organism>
<reference evidence="1" key="2">
    <citation type="submission" date="2020-11" db="EMBL/GenBank/DDBJ databases">
        <authorList>
            <person name="McCartney M.A."/>
            <person name="Auch B."/>
            <person name="Kono T."/>
            <person name="Mallez S."/>
            <person name="Becker A."/>
            <person name="Gohl D.M."/>
            <person name="Silverstein K.A.T."/>
            <person name="Koren S."/>
            <person name="Bechman K.B."/>
            <person name="Herman A."/>
            <person name="Abrahante J.E."/>
            <person name="Garbe J."/>
        </authorList>
    </citation>
    <scope>NUCLEOTIDE SEQUENCE</scope>
    <source>
        <strain evidence="1">Duluth1</strain>
        <tissue evidence="1">Whole animal</tissue>
    </source>
</reference>
<reference evidence="1" key="1">
    <citation type="journal article" date="2019" name="bioRxiv">
        <title>The Genome of the Zebra Mussel, Dreissena polymorpha: A Resource for Invasive Species Research.</title>
        <authorList>
            <person name="McCartney M.A."/>
            <person name="Auch B."/>
            <person name="Kono T."/>
            <person name="Mallez S."/>
            <person name="Zhang Y."/>
            <person name="Obille A."/>
            <person name="Becker A."/>
            <person name="Abrahante J.E."/>
            <person name="Garbe J."/>
            <person name="Badalamenti J.P."/>
            <person name="Herman A."/>
            <person name="Mangelson H."/>
            <person name="Liachko I."/>
            <person name="Sullivan S."/>
            <person name="Sone E.D."/>
            <person name="Koren S."/>
            <person name="Silverstein K.A.T."/>
            <person name="Beckman K.B."/>
            <person name="Gohl D.M."/>
        </authorList>
    </citation>
    <scope>NUCLEOTIDE SEQUENCE</scope>
    <source>
        <strain evidence="1">Duluth1</strain>
        <tissue evidence="1">Whole animal</tissue>
    </source>
</reference>
<sequence length="143" mass="17207">MNEDKCLCVWKGLVHIHMHTKYEGNITRDIEVMRIFRNLNAKCDGKTDRQTDRQTDSPKGGIKTYFDLHIKNNFSHFCPIPCGHVFQKKWNHFQFLLRYFLRSNILSKFIHDRTNNKDRQTIEMLKSEFHFVMNSLTKFHQES</sequence>
<accession>A0A9D4MHF4</accession>
<dbReference type="AlphaFoldDB" id="A0A9D4MHF4"/>
<evidence type="ECO:0000313" key="1">
    <source>
        <dbReference type="EMBL" id="KAH3876291.1"/>
    </source>
</evidence>